<protein>
    <submittedName>
        <fullName evidence="2">Transcriptional regulator, CarD family</fullName>
    </submittedName>
</protein>
<dbReference type="Pfam" id="PF02559">
    <property type="entry name" value="CarD_TRCF_RID"/>
    <property type="match status" value="1"/>
</dbReference>
<gene>
    <name evidence="2" type="ORF">KL86DPRO_10682</name>
</gene>
<dbReference type="Pfam" id="PF21095">
    <property type="entry name" value="CarD_C"/>
    <property type="match status" value="1"/>
</dbReference>
<evidence type="ECO:0000313" key="2">
    <source>
        <dbReference type="EMBL" id="SBV94349.1"/>
    </source>
</evidence>
<dbReference type="GO" id="GO:0009303">
    <property type="term" value="P:rRNA transcription"/>
    <property type="evidence" value="ECO:0007669"/>
    <property type="project" value="TreeGrafter"/>
</dbReference>
<dbReference type="SUPFAM" id="SSF141259">
    <property type="entry name" value="CarD-like"/>
    <property type="match status" value="1"/>
</dbReference>
<dbReference type="Gene3D" id="1.20.58.1290">
    <property type="entry name" value="CarD-like, C-terminal domain"/>
    <property type="match status" value="1"/>
</dbReference>
<feature type="domain" description="CarD-like/TRCF RNAP-interacting" evidence="1">
    <location>
        <begin position="1"/>
        <end position="114"/>
    </location>
</feature>
<sequence>MFSPNQLVVYPAQGVGRVERIERQEIGGVGMELYIVRILSNNITLMVPVLTAKNVGLRPLSDKKKAKAVLASLQDRSSFTGHIGQNWNRRHREYSEKLKSGDLADVCNVLKELILISGEKELSFGERRLQEQAMALVTIELACILDQDADAVKTLVESYFADIMQKDTAESE</sequence>
<dbReference type="AlphaFoldDB" id="A0A212J4G6"/>
<dbReference type="InterPro" id="IPR052531">
    <property type="entry name" value="CarD-like_regulator"/>
</dbReference>
<dbReference type="InterPro" id="IPR042215">
    <property type="entry name" value="CarD-like_C"/>
</dbReference>
<organism evidence="2">
    <name type="scientific">uncultured delta proteobacterium</name>
    <dbReference type="NCBI Taxonomy" id="34034"/>
    <lineage>
        <taxon>Bacteria</taxon>
        <taxon>Deltaproteobacteria</taxon>
        <taxon>environmental samples</taxon>
    </lineage>
</organism>
<evidence type="ECO:0000259" key="1">
    <source>
        <dbReference type="SMART" id="SM01058"/>
    </source>
</evidence>
<dbReference type="PANTHER" id="PTHR38447:SF1">
    <property type="entry name" value="RNA POLYMERASE-BINDING TRANSCRIPTION FACTOR CARD"/>
    <property type="match status" value="1"/>
</dbReference>
<reference evidence="2" key="1">
    <citation type="submission" date="2016-04" db="EMBL/GenBank/DDBJ databases">
        <authorList>
            <person name="Evans L.H."/>
            <person name="Alamgir A."/>
            <person name="Owens N."/>
            <person name="Weber N.D."/>
            <person name="Virtaneva K."/>
            <person name="Barbian K."/>
            <person name="Babar A."/>
            <person name="Rosenke K."/>
        </authorList>
    </citation>
    <scope>NUCLEOTIDE SEQUENCE</scope>
    <source>
        <strain evidence="2">86</strain>
    </source>
</reference>
<dbReference type="InterPro" id="IPR048792">
    <property type="entry name" value="CarD_C"/>
</dbReference>
<dbReference type="InterPro" id="IPR003711">
    <property type="entry name" value="CarD-like/TRCF_RID"/>
</dbReference>
<dbReference type="SMART" id="SM01058">
    <property type="entry name" value="CarD_TRCF"/>
    <property type="match status" value="1"/>
</dbReference>
<name>A0A212J4G6_9DELT</name>
<dbReference type="PANTHER" id="PTHR38447">
    <property type="entry name" value="TRANSCRIPTION FACTOR YDEB-RELATED"/>
    <property type="match status" value="1"/>
</dbReference>
<dbReference type="EMBL" id="FLUQ01000001">
    <property type="protein sequence ID" value="SBV94349.1"/>
    <property type="molecule type" value="Genomic_DNA"/>
</dbReference>
<proteinExistence type="predicted"/>
<accession>A0A212J4G6</accession>
<dbReference type="InterPro" id="IPR036101">
    <property type="entry name" value="CarD-like/TRCF_RID_sf"/>
</dbReference>
<dbReference type="Gene3D" id="2.40.10.170">
    <property type="match status" value="1"/>
</dbReference>